<gene>
    <name evidence="2" type="ORF">CY34DRAFT_73056</name>
</gene>
<feature type="compositionally biased region" description="Low complexity" evidence="1">
    <location>
        <begin position="59"/>
        <end position="80"/>
    </location>
</feature>
<sequence length="544" mass="60779">DTVSSIPPSSSPTNPLETGPATPRRRNVSLPLPRYAEHEPTGESGDAFRLHPARFTPVDSNLSSDSTETSLSSTTPTRPTHQTAAKTTSAPRKPLPATTSKPSKPRIATDKLRSTNMPDTVKSVPLFYGDYGENENPSAWFAQFELSLPISWTDAQRVQRFGMQLTPGEVAEEWYHNLTSLHLSSFANLKHEFFKRWPPPKRPKLTRAQQKERIMAQVLKEEDIGVWTQEGRTGNYAHVTWALNVSRLALGMGDVEGTMIEYALEGVPDLLKDHLKCIYNSWDEFVEDVQDVPNVKLKRGRENLDKERARDVEISKLKMQSAAFSSPAPQQFAMPLSTNTGMPARGGYPTYGNSRGTFVPRAQMSRAQILERAALAPQRPNTESGMRQYEADISLWHRSYGMEVAPSLDRPYPLRPGTAILGSGECYSCGMVTEPVHLSSQCTATSQLRPHETRWRQYIAGLLRRAAQQQTSRTPFPTPVQYVATMHHPYPQPQMNALPAPVYHIAPQEEVGWGDLYEGAGTLDQGYEWSSENYGGPLQTMDQQ</sequence>
<feature type="non-terminal residue" evidence="2">
    <location>
        <position position="544"/>
    </location>
</feature>
<feature type="compositionally biased region" description="Polar residues" evidence="1">
    <location>
        <begin position="81"/>
        <end position="90"/>
    </location>
</feature>
<name>A0A0D0BDP2_9AGAM</name>
<dbReference type="OrthoDB" id="2678560at2759"/>
<evidence type="ECO:0000313" key="2">
    <source>
        <dbReference type="EMBL" id="KIK47924.1"/>
    </source>
</evidence>
<accession>A0A0D0BDP2</accession>
<dbReference type="Proteomes" id="UP000054485">
    <property type="component" value="Unassembled WGS sequence"/>
</dbReference>
<evidence type="ECO:0008006" key="4">
    <source>
        <dbReference type="Google" id="ProtNLM"/>
    </source>
</evidence>
<dbReference type="HOGENOM" id="CLU_037286_0_1_1"/>
<dbReference type="InParanoid" id="A0A0D0BDP2"/>
<evidence type="ECO:0000256" key="1">
    <source>
        <dbReference type="SAM" id="MobiDB-lite"/>
    </source>
</evidence>
<dbReference type="EMBL" id="KN835142">
    <property type="protein sequence ID" value="KIK47924.1"/>
    <property type="molecule type" value="Genomic_DNA"/>
</dbReference>
<feature type="compositionally biased region" description="Low complexity" evidence="1">
    <location>
        <begin position="1"/>
        <end position="12"/>
    </location>
</feature>
<keyword evidence="3" id="KW-1185">Reference proteome</keyword>
<proteinExistence type="predicted"/>
<reference evidence="3" key="2">
    <citation type="submission" date="2015-01" db="EMBL/GenBank/DDBJ databases">
        <title>Evolutionary Origins and Diversification of the Mycorrhizal Mutualists.</title>
        <authorList>
            <consortium name="DOE Joint Genome Institute"/>
            <consortium name="Mycorrhizal Genomics Consortium"/>
            <person name="Kohler A."/>
            <person name="Kuo A."/>
            <person name="Nagy L.G."/>
            <person name="Floudas D."/>
            <person name="Copeland A."/>
            <person name="Barry K.W."/>
            <person name="Cichocki N."/>
            <person name="Veneault-Fourrey C."/>
            <person name="LaButti K."/>
            <person name="Lindquist E.A."/>
            <person name="Lipzen A."/>
            <person name="Lundell T."/>
            <person name="Morin E."/>
            <person name="Murat C."/>
            <person name="Riley R."/>
            <person name="Ohm R."/>
            <person name="Sun H."/>
            <person name="Tunlid A."/>
            <person name="Henrissat B."/>
            <person name="Grigoriev I.V."/>
            <person name="Hibbett D.S."/>
            <person name="Martin F."/>
        </authorList>
    </citation>
    <scope>NUCLEOTIDE SEQUENCE [LARGE SCALE GENOMIC DNA]</scope>
    <source>
        <strain evidence="3">UH-Slu-Lm8-n1</strain>
    </source>
</reference>
<reference evidence="2 3" key="1">
    <citation type="submission" date="2014-04" db="EMBL/GenBank/DDBJ databases">
        <authorList>
            <consortium name="DOE Joint Genome Institute"/>
            <person name="Kuo A."/>
            <person name="Ruytinx J."/>
            <person name="Rineau F."/>
            <person name="Colpaert J."/>
            <person name="Kohler A."/>
            <person name="Nagy L.G."/>
            <person name="Floudas D."/>
            <person name="Copeland A."/>
            <person name="Barry K.W."/>
            <person name="Cichocki N."/>
            <person name="Veneault-Fourrey C."/>
            <person name="LaButti K."/>
            <person name="Lindquist E.A."/>
            <person name="Lipzen A."/>
            <person name="Lundell T."/>
            <person name="Morin E."/>
            <person name="Murat C."/>
            <person name="Sun H."/>
            <person name="Tunlid A."/>
            <person name="Henrissat B."/>
            <person name="Grigoriev I.V."/>
            <person name="Hibbett D.S."/>
            <person name="Martin F."/>
            <person name="Nordberg H.P."/>
            <person name="Cantor M.N."/>
            <person name="Hua S.X."/>
        </authorList>
    </citation>
    <scope>NUCLEOTIDE SEQUENCE [LARGE SCALE GENOMIC DNA]</scope>
    <source>
        <strain evidence="2 3">UH-Slu-Lm8-n1</strain>
    </source>
</reference>
<evidence type="ECO:0000313" key="3">
    <source>
        <dbReference type="Proteomes" id="UP000054485"/>
    </source>
</evidence>
<feature type="compositionally biased region" description="Basic and acidic residues" evidence="1">
    <location>
        <begin position="35"/>
        <end position="49"/>
    </location>
</feature>
<organism evidence="2 3">
    <name type="scientific">Suillus luteus UH-Slu-Lm8-n1</name>
    <dbReference type="NCBI Taxonomy" id="930992"/>
    <lineage>
        <taxon>Eukaryota</taxon>
        <taxon>Fungi</taxon>
        <taxon>Dikarya</taxon>
        <taxon>Basidiomycota</taxon>
        <taxon>Agaricomycotina</taxon>
        <taxon>Agaricomycetes</taxon>
        <taxon>Agaricomycetidae</taxon>
        <taxon>Boletales</taxon>
        <taxon>Suillineae</taxon>
        <taxon>Suillaceae</taxon>
        <taxon>Suillus</taxon>
    </lineage>
</organism>
<dbReference type="AlphaFoldDB" id="A0A0D0BDP2"/>
<feature type="region of interest" description="Disordered" evidence="1">
    <location>
        <begin position="1"/>
        <end position="108"/>
    </location>
</feature>
<protein>
    <recommendedName>
        <fullName evidence="4">Retrotransposon gag domain-containing protein</fullName>
    </recommendedName>
</protein>